<dbReference type="EMBL" id="VVIM01000001">
    <property type="protein sequence ID" value="KAB0804583.1"/>
    <property type="molecule type" value="Genomic_DNA"/>
</dbReference>
<dbReference type="AlphaFoldDB" id="A0A5N4B4V8"/>
<sequence length="323" mass="36672">MTDYINEQVVTMAHPNTTIQQVNESVNTPVFPKFTQPDSFVPGESNCVTFLKKYERCAHSNHWSEANKIAHFGNFLEGVAHTWYTDFISNADNANKTWNDISQSFQKYFGGITSSLEAKKKLRSKKQGLNELVLKYYYDVLELASQINPSIPMAEISTYFIEGLQPGLRSEFIIICPPTDEVNADSFRSAVFKLAQLQESRIQDVVQQQTTSIYGIATRAVNTSSTTTTTVPRPSPQYNRPAYEQFNRTNGENRQWNYNRAIRGRPSTLTRTRDARPICFSCNRPGHLAATCNSRPRNGEQQRRTVTFSNTKGADKTIMIPKQ</sequence>
<keyword evidence="4" id="KW-1185">Reference proteome</keyword>
<keyword evidence="1" id="KW-0863">Zinc-finger</keyword>
<evidence type="ECO:0000313" key="4">
    <source>
        <dbReference type="Proteomes" id="UP000327044"/>
    </source>
</evidence>
<dbReference type="InParanoid" id="A0A5N4B4V8"/>
<dbReference type="GO" id="GO:0008270">
    <property type="term" value="F:zinc ion binding"/>
    <property type="evidence" value="ECO:0007669"/>
    <property type="project" value="UniProtKB-KW"/>
</dbReference>
<evidence type="ECO:0000256" key="1">
    <source>
        <dbReference type="PROSITE-ProRule" id="PRU00047"/>
    </source>
</evidence>
<dbReference type="PANTHER" id="PTHR33194">
    <property type="entry name" value="ZINC KNUCKLE DOMAINCONTAINING PROTEIN"/>
    <property type="match status" value="1"/>
</dbReference>
<dbReference type="SUPFAM" id="SSF57756">
    <property type="entry name" value="Retrovirus zinc finger-like domains"/>
    <property type="match status" value="1"/>
</dbReference>
<comment type="caution">
    <text evidence="3">The sequence shown here is derived from an EMBL/GenBank/DDBJ whole genome shotgun (WGS) entry which is preliminary data.</text>
</comment>
<dbReference type="InterPro" id="IPR005162">
    <property type="entry name" value="Retrotrans_gag_dom"/>
</dbReference>
<organism evidence="3 4">
    <name type="scientific">Photinus pyralis</name>
    <name type="common">Common eastern firefly</name>
    <name type="synonym">Lampyris pyralis</name>
    <dbReference type="NCBI Taxonomy" id="7054"/>
    <lineage>
        <taxon>Eukaryota</taxon>
        <taxon>Metazoa</taxon>
        <taxon>Ecdysozoa</taxon>
        <taxon>Arthropoda</taxon>
        <taxon>Hexapoda</taxon>
        <taxon>Insecta</taxon>
        <taxon>Pterygota</taxon>
        <taxon>Neoptera</taxon>
        <taxon>Endopterygota</taxon>
        <taxon>Coleoptera</taxon>
        <taxon>Polyphaga</taxon>
        <taxon>Elateriformia</taxon>
        <taxon>Elateroidea</taxon>
        <taxon>Lampyridae</taxon>
        <taxon>Lampyrinae</taxon>
        <taxon>Photinus</taxon>
    </lineage>
</organism>
<proteinExistence type="predicted"/>
<evidence type="ECO:0000259" key="2">
    <source>
        <dbReference type="PROSITE" id="PS50158"/>
    </source>
</evidence>
<dbReference type="InterPro" id="IPR001878">
    <property type="entry name" value="Znf_CCHC"/>
</dbReference>
<name>A0A5N4B4V8_PHOPY</name>
<evidence type="ECO:0000313" key="3">
    <source>
        <dbReference type="EMBL" id="KAB0804583.1"/>
    </source>
</evidence>
<gene>
    <name evidence="3" type="ORF">PPYR_01553</name>
</gene>
<dbReference type="Pfam" id="PF03732">
    <property type="entry name" value="Retrotrans_gag"/>
    <property type="match status" value="1"/>
</dbReference>
<dbReference type="Proteomes" id="UP000327044">
    <property type="component" value="Unassembled WGS sequence"/>
</dbReference>
<accession>A0A5N4B4V8</accession>
<keyword evidence="1" id="KW-0862">Zinc</keyword>
<dbReference type="PANTHER" id="PTHR33194:SF4">
    <property type="entry name" value="CCHC-TYPE DOMAIN-CONTAINING PROTEIN"/>
    <property type="match status" value="1"/>
</dbReference>
<protein>
    <recommendedName>
        <fullName evidence="2">CCHC-type domain-containing protein</fullName>
    </recommendedName>
</protein>
<reference evidence="3 4" key="1">
    <citation type="journal article" date="2018" name="Elife">
        <title>Firefly genomes illuminate parallel origins of bioluminescence in beetles.</title>
        <authorList>
            <person name="Fallon T.R."/>
            <person name="Lower S.E."/>
            <person name="Chang C.H."/>
            <person name="Bessho-Uehara M."/>
            <person name="Martin G.J."/>
            <person name="Bewick A.J."/>
            <person name="Behringer M."/>
            <person name="Debat H.J."/>
            <person name="Wong I."/>
            <person name="Day J.C."/>
            <person name="Suvorov A."/>
            <person name="Silva C.J."/>
            <person name="Stanger-Hall K.F."/>
            <person name="Hall D.W."/>
            <person name="Schmitz R.J."/>
            <person name="Nelson D.R."/>
            <person name="Lewis S.M."/>
            <person name="Shigenobu S."/>
            <person name="Bybee S.M."/>
            <person name="Larracuente A.M."/>
            <person name="Oba Y."/>
            <person name="Weng J.K."/>
        </authorList>
    </citation>
    <scope>NUCLEOTIDE SEQUENCE [LARGE SCALE GENOMIC DNA]</scope>
    <source>
        <strain evidence="3">1611_PpyrPB1</strain>
        <tissue evidence="3">Whole body</tissue>
    </source>
</reference>
<keyword evidence="1" id="KW-0479">Metal-binding</keyword>
<dbReference type="InterPro" id="IPR036875">
    <property type="entry name" value="Znf_CCHC_sf"/>
</dbReference>
<dbReference type="GO" id="GO:0003676">
    <property type="term" value="F:nucleic acid binding"/>
    <property type="evidence" value="ECO:0007669"/>
    <property type="project" value="InterPro"/>
</dbReference>
<feature type="domain" description="CCHC-type" evidence="2">
    <location>
        <begin position="279"/>
        <end position="292"/>
    </location>
</feature>
<dbReference type="PROSITE" id="PS50158">
    <property type="entry name" value="ZF_CCHC"/>
    <property type="match status" value="1"/>
</dbReference>